<dbReference type="PANTHER" id="PTHR42914:SF1">
    <property type="entry name" value="7-CYANO-7-DEAZAGUANINE SYNTHASE"/>
    <property type="match status" value="1"/>
</dbReference>
<dbReference type="GO" id="GO:0008616">
    <property type="term" value="P:tRNA queuosine(34) biosynthetic process"/>
    <property type="evidence" value="ECO:0007669"/>
    <property type="project" value="UniProtKB-UniRule"/>
</dbReference>
<dbReference type="GO" id="GO:0005524">
    <property type="term" value="F:ATP binding"/>
    <property type="evidence" value="ECO:0007669"/>
    <property type="project" value="UniProtKB-UniRule"/>
</dbReference>
<dbReference type="Gene3D" id="3.40.50.620">
    <property type="entry name" value="HUPs"/>
    <property type="match status" value="1"/>
</dbReference>
<keyword evidence="5 11" id="KW-0671">Queuosine biosynthesis</keyword>
<comment type="caution">
    <text evidence="12">The sequence shown here is derived from an EMBL/GenBank/DDBJ whole genome shotgun (WGS) entry which is preliminary data.</text>
</comment>
<feature type="binding site" evidence="11">
    <location>
        <position position="205"/>
    </location>
    <ligand>
        <name>Zn(2+)</name>
        <dbReference type="ChEBI" id="CHEBI:29105"/>
    </ligand>
</feature>
<evidence type="ECO:0000256" key="10">
    <source>
        <dbReference type="ARBA" id="ARBA00047890"/>
    </source>
</evidence>
<dbReference type="InterPro" id="IPR018317">
    <property type="entry name" value="QueC"/>
</dbReference>
<evidence type="ECO:0000256" key="1">
    <source>
        <dbReference type="ARBA" id="ARBA00005061"/>
    </source>
</evidence>
<evidence type="ECO:0000256" key="7">
    <source>
        <dbReference type="ARBA" id="ARBA00022840"/>
    </source>
</evidence>
<keyword evidence="3 11" id="KW-0479">Metal-binding</keyword>
<protein>
    <recommendedName>
        <fullName evidence="9 11">7-cyano-7-deazaguanine synthase</fullName>
        <ecNumber evidence="9 11">6.3.4.20</ecNumber>
    </recommendedName>
    <alternativeName>
        <fullName evidence="11">7-cyano-7-carbaguanine synthase</fullName>
    </alternativeName>
    <alternativeName>
        <fullName evidence="11">PreQ(0) synthase</fullName>
    </alternativeName>
    <alternativeName>
        <fullName evidence="11">Queuosine biosynthesis protein QueC</fullName>
    </alternativeName>
</protein>
<dbReference type="AlphaFoldDB" id="A0A0A2GCQ4"/>
<evidence type="ECO:0000313" key="13">
    <source>
        <dbReference type="Proteomes" id="UP000030134"/>
    </source>
</evidence>
<dbReference type="eggNOG" id="COG0603">
    <property type="taxonomic scope" value="Bacteria"/>
</dbReference>
<dbReference type="RefSeq" id="WP_036884085.1">
    <property type="nucleotide sequence ID" value="NZ_JQZW01000008.1"/>
</dbReference>
<evidence type="ECO:0000256" key="11">
    <source>
        <dbReference type="HAMAP-Rule" id="MF_01633"/>
    </source>
</evidence>
<dbReference type="HAMAP" id="MF_01633">
    <property type="entry name" value="QueC"/>
    <property type="match status" value="1"/>
</dbReference>
<keyword evidence="7 11" id="KW-0067">ATP-binding</keyword>
<dbReference type="PIRSF" id="PIRSF006293">
    <property type="entry name" value="ExsB"/>
    <property type="match status" value="1"/>
</dbReference>
<evidence type="ECO:0000256" key="3">
    <source>
        <dbReference type="ARBA" id="ARBA00022723"/>
    </source>
</evidence>
<comment type="pathway">
    <text evidence="1 11">Purine metabolism; 7-cyano-7-deazaguanine biosynthesis.</text>
</comment>
<comment type="cofactor">
    <cofactor evidence="11">
        <name>Zn(2+)</name>
        <dbReference type="ChEBI" id="CHEBI:29105"/>
    </cofactor>
    <text evidence="11">Binds 1 zinc ion per subunit.</text>
</comment>
<sequence>MQENLHKGHKDGLIVLSGGLDSTTLLYDYKEEIALALTFDYGSKHNASEIPCAEKHCELLAIPHIVVPLDFMARYFQSNLLLSGGAIPKGAYNEENMKSTIVPFRNGIMLSIAAGLAESRGLSRIFIANHFGDHAIYPDCRFAFIEPMMQSIREGTSNRVELCAPYTHINKEQIVAIGSRLSIDYALTWSCYEGGAIQCGRCATCCERKEAFIKAGVEDPTKYQQ</sequence>
<reference evidence="12 13" key="1">
    <citation type="submission" date="2014-08" db="EMBL/GenBank/DDBJ databases">
        <title>Porphyromonas gingivicanis strain:COT-022_OH1391 Genome sequencing.</title>
        <authorList>
            <person name="Wallis C."/>
            <person name="Deusch O."/>
            <person name="O'Flynn C."/>
            <person name="Davis I."/>
            <person name="Jospin G."/>
            <person name="Darling A.E."/>
            <person name="Coil D.A."/>
            <person name="Alexiev A."/>
            <person name="Horsfall A."/>
            <person name="Kirkwood N."/>
            <person name="Harris S."/>
            <person name="Eisen J.A."/>
        </authorList>
    </citation>
    <scope>NUCLEOTIDE SEQUENCE [LARGE SCALE GENOMIC DNA]</scope>
    <source>
        <strain evidence="13">COT-022 OH1391</strain>
    </source>
</reference>
<keyword evidence="13" id="KW-1185">Reference proteome</keyword>
<dbReference type="CDD" id="cd01995">
    <property type="entry name" value="QueC-like"/>
    <property type="match status" value="1"/>
</dbReference>
<dbReference type="EC" id="6.3.4.20" evidence="9 11"/>
<dbReference type="OrthoDB" id="9789567at2"/>
<evidence type="ECO:0000256" key="6">
    <source>
        <dbReference type="ARBA" id="ARBA00022833"/>
    </source>
</evidence>
<dbReference type="Pfam" id="PF06508">
    <property type="entry name" value="QueC"/>
    <property type="match status" value="1"/>
</dbReference>
<keyword evidence="6 11" id="KW-0862">Zinc</keyword>
<gene>
    <name evidence="11" type="primary">queC</name>
    <name evidence="12" type="ORF">HQ36_04800</name>
</gene>
<evidence type="ECO:0000256" key="9">
    <source>
        <dbReference type="ARBA" id="ARBA00039149"/>
    </source>
</evidence>
<dbReference type="SUPFAM" id="SSF52402">
    <property type="entry name" value="Adenine nucleotide alpha hydrolases-like"/>
    <property type="match status" value="1"/>
</dbReference>
<comment type="catalytic activity">
    <reaction evidence="10 11">
        <text>7-carboxy-7-carbaguanine + NH4(+) + 2 ATP = 7-cyano-7-carbaguanine + 2 AMP + 2 diphosphate + 2 H(+)</text>
        <dbReference type="Rhea" id="RHEA:27982"/>
        <dbReference type="ChEBI" id="CHEBI:15378"/>
        <dbReference type="ChEBI" id="CHEBI:28938"/>
        <dbReference type="ChEBI" id="CHEBI:30616"/>
        <dbReference type="ChEBI" id="CHEBI:33019"/>
        <dbReference type="ChEBI" id="CHEBI:45075"/>
        <dbReference type="ChEBI" id="CHEBI:61036"/>
        <dbReference type="ChEBI" id="CHEBI:456215"/>
        <dbReference type="EC" id="6.3.4.20"/>
    </reaction>
</comment>
<evidence type="ECO:0000256" key="4">
    <source>
        <dbReference type="ARBA" id="ARBA00022741"/>
    </source>
</evidence>
<dbReference type="GO" id="GO:0008270">
    <property type="term" value="F:zinc ion binding"/>
    <property type="evidence" value="ECO:0007669"/>
    <property type="project" value="UniProtKB-UniRule"/>
</dbReference>
<evidence type="ECO:0000256" key="8">
    <source>
        <dbReference type="ARBA" id="ARBA00037993"/>
    </source>
</evidence>
<evidence type="ECO:0000256" key="2">
    <source>
        <dbReference type="ARBA" id="ARBA00022598"/>
    </source>
</evidence>
<feature type="binding site" evidence="11">
    <location>
        <position position="199"/>
    </location>
    <ligand>
        <name>Zn(2+)</name>
        <dbReference type="ChEBI" id="CHEBI:29105"/>
    </ligand>
</feature>
<dbReference type="NCBIfam" id="TIGR00364">
    <property type="entry name" value="7-cyano-7-deazaguanine synthase QueC"/>
    <property type="match status" value="1"/>
</dbReference>
<comment type="function">
    <text evidence="11">Catalyzes the ATP-dependent conversion of 7-carboxy-7-deazaguanine (CDG) to 7-cyano-7-deazaguanine (preQ(0)).</text>
</comment>
<keyword evidence="2 11" id="KW-0436">Ligase</keyword>
<feature type="binding site" evidence="11">
    <location>
        <position position="202"/>
    </location>
    <ligand>
        <name>Zn(2+)</name>
        <dbReference type="ChEBI" id="CHEBI:29105"/>
    </ligand>
</feature>
<comment type="similarity">
    <text evidence="8 11">Belongs to the QueC family.</text>
</comment>
<dbReference type="STRING" id="266762.HQ36_04800"/>
<feature type="binding site" evidence="11">
    <location>
        <position position="191"/>
    </location>
    <ligand>
        <name>Zn(2+)</name>
        <dbReference type="ChEBI" id="CHEBI:29105"/>
    </ligand>
</feature>
<evidence type="ECO:0000313" key="12">
    <source>
        <dbReference type="EMBL" id="KGN98224.1"/>
    </source>
</evidence>
<accession>A0A0A2GCQ4</accession>
<organism evidence="12 13">
    <name type="scientific">Porphyromonas gingivicanis</name>
    <dbReference type="NCBI Taxonomy" id="266762"/>
    <lineage>
        <taxon>Bacteria</taxon>
        <taxon>Pseudomonadati</taxon>
        <taxon>Bacteroidota</taxon>
        <taxon>Bacteroidia</taxon>
        <taxon>Bacteroidales</taxon>
        <taxon>Porphyromonadaceae</taxon>
        <taxon>Porphyromonas</taxon>
    </lineage>
</organism>
<dbReference type="EMBL" id="JQZW01000008">
    <property type="protein sequence ID" value="KGN98224.1"/>
    <property type="molecule type" value="Genomic_DNA"/>
</dbReference>
<dbReference type="PANTHER" id="PTHR42914">
    <property type="entry name" value="7-CYANO-7-DEAZAGUANINE SYNTHASE"/>
    <property type="match status" value="1"/>
</dbReference>
<evidence type="ECO:0000256" key="5">
    <source>
        <dbReference type="ARBA" id="ARBA00022785"/>
    </source>
</evidence>
<dbReference type="Proteomes" id="UP000030134">
    <property type="component" value="Unassembled WGS sequence"/>
</dbReference>
<keyword evidence="4 11" id="KW-0547">Nucleotide-binding</keyword>
<feature type="binding site" evidence="11">
    <location>
        <begin position="16"/>
        <end position="26"/>
    </location>
    <ligand>
        <name>ATP</name>
        <dbReference type="ChEBI" id="CHEBI:30616"/>
    </ligand>
</feature>
<dbReference type="UniPathway" id="UPA00391"/>
<dbReference type="InterPro" id="IPR014729">
    <property type="entry name" value="Rossmann-like_a/b/a_fold"/>
</dbReference>
<name>A0A0A2GCQ4_9PORP</name>
<dbReference type="GO" id="GO:0016879">
    <property type="term" value="F:ligase activity, forming carbon-nitrogen bonds"/>
    <property type="evidence" value="ECO:0007669"/>
    <property type="project" value="UniProtKB-UniRule"/>
</dbReference>
<proteinExistence type="inferred from homology"/>